<dbReference type="SUPFAM" id="SSF81321">
    <property type="entry name" value="Family A G protein-coupled receptor-like"/>
    <property type="match status" value="1"/>
</dbReference>
<keyword evidence="3" id="KW-1185">Reference proteome</keyword>
<keyword evidence="1" id="KW-0472">Membrane</keyword>
<dbReference type="Gene3D" id="1.20.1070.10">
    <property type="entry name" value="Rhodopsin 7-helix transmembrane proteins"/>
    <property type="match status" value="1"/>
</dbReference>
<feature type="transmembrane region" description="Helical" evidence="1">
    <location>
        <begin position="84"/>
        <end position="111"/>
    </location>
</feature>
<feature type="transmembrane region" description="Helical" evidence="1">
    <location>
        <begin position="219"/>
        <end position="242"/>
    </location>
</feature>
<sequence>MVTDTLPVAWFALCGISIILSILTVFLVLWVWAWQPSSKESPSFTICLWIALSDLPARICDILTNPLTFAQQGSPNHPAYVRLVTFLTCFSLYCFIYLSSMVALDLHLVLFHRLPRQATIRKWYPAIGAGIAFVFALPILAIPQITGSTTGAITMGLAGSAAQGFATVLLMIALHLGPVYSIVVIFSMLVKMVRSRLRMRALQVVGTGFSHSQLLLRNVSLVATYPILLLLVIFPYVLYLWLCNYGNYVTVRPAYYTAFTLFTLHGIMFFIVFMCHPIMLSAYRQRVFTWHPHSTNAERTAPSWTSHTDPGTNPIITIGSGSNGRPKELEHQKDWDDIPVSTLDLAVCEVVKGSSDMTTAFQGTISPDTMTLRSDTTMVGIIDDESTWL</sequence>
<dbReference type="AlphaFoldDB" id="A0A9W8E5M2"/>
<comment type="caution">
    <text evidence="2">The sequence shown here is derived from an EMBL/GenBank/DDBJ whole genome shotgun (WGS) entry which is preliminary data.</text>
</comment>
<keyword evidence="1" id="KW-1133">Transmembrane helix</keyword>
<protein>
    <submittedName>
        <fullName evidence="2">Uncharacterized protein</fullName>
    </submittedName>
</protein>
<accession>A0A9W8E5M2</accession>
<reference evidence="2" key="1">
    <citation type="submission" date="2022-07" db="EMBL/GenBank/DDBJ databases">
        <title>Phylogenomic reconstructions and comparative analyses of Kickxellomycotina fungi.</title>
        <authorList>
            <person name="Reynolds N.K."/>
            <person name="Stajich J.E."/>
            <person name="Barry K."/>
            <person name="Grigoriev I.V."/>
            <person name="Crous P."/>
            <person name="Smith M.E."/>
        </authorList>
    </citation>
    <scope>NUCLEOTIDE SEQUENCE</scope>
    <source>
        <strain evidence="2">RSA 1196</strain>
    </source>
</reference>
<gene>
    <name evidence="2" type="ORF">IWQ62_004429</name>
</gene>
<feature type="transmembrane region" description="Helical" evidence="1">
    <location>
        <begin position="165"/>
        <end position="190"/>
    </location>
</feature>
<feature type="transmembrane region" description="Helical" evidence="1">
    <location>
        <begin position="123"/>
        <end position="145"/>
    </location>
</feature>
<organism evidence="2 3">
    <name type="scientific">Dispira parvispora</name>
    <dbReference type="NCBI Taxonomy" id="1520584"/>
    <lineage>
        <taxon>Eukaryota</taxon>
        <taxon>Fungi</taxon>
        <taxon>Fungi incertae sedis</taxon>
        <taxon>Zoopagomycota</taxon>
        <taxon>Kickxellomycotina</taxon>
        <taxon>Dimargaritomycetes</taxon>
        <taxon>Dimargaritales</taxon>
        <taxon>Dimargaritaceae</taxon>
        <taxon>Dispira</taxon>
    </lineage>
</organism>
<keyword evidence="1" id="KW-0812">Transmembrane</keyword>
<name>A0A9W8E5M2_9FUNG</name>
<evidence type="ECO:0000313" key="2">
    <source>
        <dbReference type="EMBL" id="KAJ1959898.1"/>
    </source>
</evidence>
<evidence type="ECO:0000313" key="3">
    <source>
        <dbReference type="Proteomes" id="UP001150925"/>
    </source>
</evidence>
<dbReference type="OrthoDB" id="10313907at2759"/>
<feature type="transmembrane region" description="Helical" evidence="1">
    <location>
        <begin position="254"/>
        <end position="276"/>
    </location>
</feature>
<proteinExistence type="predicted"/>
<dbReference type="EMBL" id="JANBPY010001473">
    <property type="protein sequence ID" value="KAJ1959898.1"/>
    <property type="molecule type" value="Genomic_DNA"/>
</dbReference>
<dbReference type="Proteomes" id="UP001150925">
    <property type="component" value="Unassembled WGS sequence"/>
</dbReference>
<feature type="transmembrane region" description="Helical" evidence="1">
    <location>
        <begin position="6"/>
        <end position="32"/>
    </location>
</feature>
<evidence type="ECO:0000256" key="1">
    <source>
        <dbReference type="SAM" id="Phobius"/>
    </source>
</evidence>